<keyword evidence="1" id="KW-0808">Transferase</keyword>
<dbReference type="Gene3D" id="3.30.1600.10">
    <property type="entry name" value="SIR2/SIRT2 'Small Domain"/>
    <property type="match status" value="1"/>
</dbReference>
<comment type="domain">
    <text evidence="3">2 residues (Tyr-68 and Arg-71) present in a large hydrophobic pocket are probably involved in substrate specificity. They are important for desuccinylation activity, but dispensable for deacetylation activity.</text>
</comment>
<dbReference type="OrthoDB" id="9800582at2"/>
<dbReference type="SUPFAM" id="SSF52467">
    <property type="entry name" value="DHS-like NAD/FAD-binding domain"/>
    <property type="match status" value="1"/>
</dbReference>
<comment type="similarity">
    <text evidence="3">Belongs to the sirtuin family. Class III subfamily.</text>
</comment>
<dbReference type="InterPro" id="IPR003000">
    <property type="entry name" value="Sirtuin"/>
</dbReference>
<comment type="cofactor">
    <cofactor evidence="3">
        <name>Zn(2+)</name>
        <dbReference type="ChEBI" id="CHEBI:29105"/>
    </cofactor>
    <text evidence="3">Binds 1 zinc ion per subunit.</text>
</comment>
<reference evidence="6" key="1">
    <citation type="submission" date="2017-04" db="EMBL/GenBank/DDBJ databases">
        <title>Unexpected and diverse lifestyles within the genus Limnohabitans.</title>
        <authorList>
            <person name="Kasalicky V."/>
            <person name="Mehrshad M."/>
            <person name="Andrei S.-A."/>
            <person name="Salcher M."/>
            <person name="Kratochvilova H."/>
            <person name="Simek K."/>
            <person name="Ghai R."/>
        </authorList>
    </citation>
    <scope>NUCLEOTIDE SEQUENCE [LARGE SCALE GENOMIC DNA]</scope>
    <source>
        <strain evidence="6">II-D5</strain>
    </source>
</reference>
<comment type="subcellular location">
    <subcellularLocation>
        <location evidence="3">Cytoplasm</location>
    </subcellularLocation>
</comment>
<feature type="binding site" evidence="3">
    <location>
        <begin position="109"/>
        <end position="112"/>
    </location>
    <ligand>
        <name>NAD(+)</name>
        <dbReference type="ChEBI" id="CHEBI:57540"/>
    </ligand>
</feature>
<comment type="caution">
    <text evidence="6">The sequence shown here is derived from an EMBL/GenBank/DDBJ whole genome shotgun (WGS) entry which is preliminary data.</text>
</comment>
<dbReference type="PANTHER" id="PTHR11085:SF10">
    <property type="entry name" value="NAD-DEPENDENT PROTEIN DEACYLASE SIRTUIN-5, MITOCHONDRIAL-RELATED"/>
    <property type="match status" value="1"/>
</dbReference>
<dbReference type="EMBL" id="LFYT02000046">
    <property type="protein sequence ID" value="PVE40997.1"/>
    <property type="molecule type" value="Genomic_DNA"/>
</dbReference>
<evidence type="ECO:0000256" key="4">
    <source>
        <dbReference type="PROSITE-ProRule" id="PRU00236"/>
    </source>
</evidence>
<dbReference type="GO" id="GO:0036054">
    <property type="term" value="F:protein-malonyllysine demalonylase activity"/>
    <property type="evidence" value="ECO:0007669"/>
    <property type="project" value="InterPro"/>
</dbReference>
<dbReference type="EC" id="2.3.1.286" evidence="3"/>
<sequence>MNTPQHTLAAALHQARRIVVFTGAGMSAESGIATFRDKPDSLWAQFNTRQMATPQGWRENKQRVWAWYEGRRGAVMATQPNAGHAAIAQLAGTLQRLHGHEVQVDVVTQNVDNLHERAGSASVIHLHGSLFAPRCMACHRPGEFAPGEPDASLTELDPPRCQHCLGYLRPGVVWFGEDMPQDAFRQAEDLVDTCDAMLVVGTSGVVWPAAELPISAHNLGKFVAEINPTPSELAKYMRVQWPTSAAQGLPQLLNLLGTA</sequence>
<feature type="binding site" evidence="3 4">
    <location>
        <position position="161"/>
    </location>
    <ligand>
        <name>Zn(2+)</name>
        <dbReference type="ChEBI" id="CHEBI:29105"/>
    </ligand>
</feature>
<keyword evidence="3" id="KW-0963">Cytoplasm</keyword>
<dbReference type="InterPro" id="IPR050134">
    <property type="entry name" value="NAD-dep_sirtuin_deacylases"/>
</dbReference>
<evidence type="ECO:0000313" key="7">
    <source>
        <dbReference type="Proteomes" id="UP000037507"/>
    </source>
</evidence>
<organism evidence="6 7">
    <name type="scientific">Limnohabitans planktonicus II-D5</name>
    <dbReference type="NCBI Taxonomy" id="1293045"/>
    <lineage>
        <taxon>Bacteria</taxon>
        <taxon>Pseudomonadati</taxon>
        <taxon>Pseudomonadota</taxon>
        <taxon>Betaproteobacteria</taxon>
        <taxon>Burkholderiales</taxon>
        <taxon>Comamonadaceae</taxon>
        <taxon>Limnohabitans</taxon>
    </lineage>
</organism>
<protein>
    <recommendedName>
        <fullName evidence="3">NAD-dependent protein deacylase</fullName>
        <ecNumber evidence="3">2.3.1.286</ecNumber>
    </recommendedName>
    <alternativeName>
        <fullName evidence="3">Regulatory protein SIR2 homolog</fullName>
    </alternativeName>
</protein>
<feature type="binding site" evidence="3">
    <location>
        <position position="68"/>
    </location>
    <ligand>
        <name>substrate</name>
    </ligand>
</feature>
<dbReference type="GO" id="GO:0008270">
    <property type="term" value="F:zinc ion binding"/>
    <property type="evidence" value="ECO:0007669"/>
    <property type="project" value="UniProtKB-UniRule"/>
</dbReference>
<dbReference type="GO" id="GO:0017136">
    <property type="term" value="F:histone deacetylase activity, NAD-dependent"/>
    <property type="evidence" value="ECO:0007669"/>
    <property type="project" value="TreeGrafter"/>
</dbReference>
<evidence type="ECO:0000256" key="2">
    <source>
        <dbReference type="ARBA" id="ARBA00023027"/>
    </source>
</evidence>
<feature type="binding site" evidence="3">
    <location>
        <begin position="227"/>
        <end position="229"/>
    </location>
    <ligand>
        <name>NAD(+)</name>
        <dbReference type="ChEBI" id="CHEBI:57540"/>
    </ligand>
</feature>
<name>A0A2T7U8I4_9BURK</name>
<dbReference type="NCBIfam" id="NF001753">
    <property type="entry name" value="PRK00481.1-3"/>
    <property type="match status" value="1"/>
</dbReference>
<keyword evidence="2 3" id="KW-0520">NAD</keyword>
<dbReference type="Proteomes" id="UP000037507">
    <property type="component" value="Unassembled WGS sequence"/>
</dbReference>
<comment type="function">
    <text evidence="3">NAD-dependent lysine deacetylase and desuccinylase that specifically removes acetyl and succinyl groups on target proteins. Modulates the activities of several proteins which are inactive in their acylated form.</text>
</comment>
<proteinExistence type="inferred from homology"/>
<feature type="binding site" evidence="3">
    <location>
        <position position="245"/>
    </location>
    <ligand>
        <name>NAD(+)</name>
        <dbReference type="ChEBI" id="CHEBI:57540"/>
    </ligand>
</feature>
<dbReference type="InterPro" id="IPR026590">
    <property type="entry name" value="Ssirtuin_cat_dom"/>
</dbReference>
<evidence type="ECO:0000256" key="3">
    <source>
        <dbReference type="HAMAP-Rule" id="MF_01121"/>
    </source>
</evidence>
<dbReference type="InterPro" id="IPR027546">
    <property type="entry name" value="Sirtuin_class_III"/>
</dbReference>
<dbReference type="RefSeq" id="WP_053174418.1">
    <property type="nucleotide sequence ID" value="NZ_LFYT02000046.1"/>
</dbReference>
<evidence type="ECO:0000313" key="6">
    <source>
        <dbReference type="EMBL" id="PVE40997.1"/>
    </source>
</evidence>
<keyword evidence="3 4" id="KW-0862">Zinc</keyword>
<comment type="caution">
    <text evidence="3">Lacks conserved residue(s) required for the propagation of feature annotation.</text>
</comment>
<accession>A0A2T7U8I4</accession>
<feature type="binding site" evidence="3">
    <location>
        <begin position="201"/>
        <end position="203"/>
    </location>
    <ligand>
        <name>NAD(+)</name>
        <dbReference type="ChEBI" id="CHEBI:57540"/>
    </ligand>
</feature>
<dbReference type="Gene3D" id="3.40.50.1220">
    <property type="entry name" value="TPP-binding domain"/>
    <property type="match status" value="1"/>
</dbReference>
<dbReference type="GO" id="GO:0036055">
    <property type="term" value="F:protein-succinyllysine desuccinylase activity"/>
    <property type="evidence" value="ECO:0007669"/>
    <property type="project" value="UniProtKB-UniRule"/>
</dbReference>
<keyword evidence="3 4" id="KW-0479">Metal-binding</keyword>
<feature type="binding site" evidence="3 4">
    <location>
        <position position="135"/>
    </location>
    <ligand>
        <name>Zn(2+)</name>
        <dbReference type="ChEBI" id="CHEBI:29105"/>
    </ligand>
</feature>
<feature type="binding site" evidence="3 4">
    <location>
        <position position="164"/>
    </location>
    <ligand>
        <name>Zn(2+)</name>
        <dbReference type="ChEBI" id="CHEBI:29105"/>
    </ligand>
</feature>
<gene>
    <name evidence="3" type="primary">cobB</name>
    <name evidence="6" type="ORF">H663_019570</name>
</gene>
<dbReference type="PANTHER" id="PTHR11085">
    <property type="entry name" value="NAD-DEPENDENT PROTEIN DEACYLASE SIRTUIN-5, MITOCHONDRIAL-RELATED"/>
    <property type="match status" value="1"/>
</dbReference>
<evidence type="ECO:0000256" key="1">
    <source>
        <dbReference type="ARBA" id="ARBA00022679"/>
    </source>
</evidence>
<evidence type="ECO:0000259" key="5">
    <source>
        <dbReference type="PROSITE" id="PS50305"/>
    </source>
</evidence>
<comment type="catalytic activity">
    <reaction evidence="3">
        <text>N(6)-succinyl-L-lysyl-[protein] + NAD(+) + H2O = 2''-O-succinyl-ADP-D-ribose + nicotinamide + L-lysyl-[protein]</text>
        <dbReference type="Rhea" id="RHEA:47668"/>
        <dbReference type="Rhea" id="RHEA-COMP:9752"/>
        <dbReference type="Rhea" id="RHEA-COMP:11877"/>
        <dbReference type="ChEBI" id="CHEBI:15377"/>
        <dbReference type="ChEBI" id="CHEBI:17154"/>
        <dbReference type="ChEBI" id="CHEBI:29969"/>
        <dbReference type="ChEBI" id="CHEBI:57540"/>
        <dbReference type="ChEBI" id="CHEBI:87830"/>
        <dbReference type="ChEBI" id="CHEBI:87832"/>
    </reaction>
</comment>
<dbReference type="GO" id="GO:0005737">
    <property type="term" value="C:cytoplasm"/>
    <property type="evidence" value="ECO:0007669"/>
    <property type="project" value="UniProtKB-SubCell"/>
</dbReference>
<dbReference type="InterPro" id="IPR026591">
    <property type="entry name" value="Sirtuin_cat_small_dom_sf"/>
</dbReference>
<dbReference type="InterPro" id="IPR029035">
    <property type="entry name" value="DHS-like_NAD/FAD-binding_dom"/>
</dbReference>
<dbReference type="STRING" id="1293045.H663_14770"/>
<dbReference type="Pfam" id="PF02146">
    <property type="entry name" value="SIR2"/>
    <property type="match status" value="1"/>
</dbReference>
<comment type="catalytic activity">
    <reaction evidence="3">
        <text>N(6)-acetyl-L-lysyl-[protein] + NAD(+) + H2O = 2''-O-acetyl-ADP-D-ribose + nicotinamide + L-lysyl-[protein]</text>
        <dbReference type="Rhea" id="RHEA:43636"/>
        <dbReference type="Rhea" id="RHEA-COMP:9752"/>
        <dbReference type="Rhea" id="RHEA-COMP:10731"/>
        <dbReference type="ChEBI" id="CHEBI:15377"/>
        <dbReference type="ChEBI" id="CHEBI:17154"/>
        <dbReference type="ChEBI" id="CHEBI:29969"/>
        <dbReference type="ChEBI" id="CHEBI:57540"/>
        <dbReference type="ChEBI" id="CHEBI:61930"/>
        <dbReference type="ChEBI" id="CHEBI:83767"/>
        <dbReference type="EC" id="2.3.1.286"/>
    </reaction>
</comment>
<keyword evidence="7" id="KW-1185">Reference proteome</keyword>
<feature type="binding site" evidence="3">
    <location>
        <position position="71"/>
    </location>
    <ligand>
        <name>substrate</name>
    </ligand>
</feature>
<dbReference type="AlphaFoldDB" id="A0A2T7U8I4"/>
<feature type="domain" description="Deacetylase sirtuin-type" evidence="5">
    <location>
        <begin position="1"/>
        <end position="259"/>
    </location>
</feature>
<dbReference type="PROSITE" id="PS50305">
    <property type="entry name" value="SIRTUIN"/>
    <property type="match status" value="1"/>
</dbReference>
<dbReference type="HAMAP" id="MF_01121">
    <property type="entry name" value="Sirtuin_ClassIII"/>
    <property type="match status" value="1"/>
</dbReference>
<feature type="binding site" evidence="3 4">
    <location>
        <position position="138"/>
    </location>
    <ligand>
        <name>Zn(2+)</name>
        <dbReference type="ChEBI" id="CHEBI:29105"/>
    </ligand>
</feature>
<feature type="active site" description="Proton acceptor" evidence="3 4">
    <location>
        <position position="127"/>
    </location>
</feature>
<dbReference type="GO" id="GO:0070403">
    <property type="term" value="F:NAD+ binding"/>
    <property type="evidence" value="ECO:0007669"/>
    <property type="project" value="UniProtKB-UniRule"/>
</dbReference>